<evidence type="ECO:0000256" key="5">
    <source>
        <dbReference type="ARBA" id="ARBA00023285"/>
    </source>
</evidence>
<dbReference type="InterPro" id="IPR036264">
    <property type="entry name" value="Bact_exopeptidase_dim_dom"/>
</dbReference>
<reference evidence="7 8" key="1">
    <citation type="submission" date="2017-08" db="EMBL/GenBank/DDBJ databases">
        <title>The whole genome shortgun sequences of strain Leeuwenhoekiella nanhaiensis G18 from the South China Sea.</title>
        <authorList>
            <person name="Liu Q."/>
        </authorList>
    </citation>
    <scope>NUCLEOTIDE SEQUENCE [LARGE SCALE GENOMIC DNA]</scope>
    <source>
        <strain evidence="7 8">G18</strain>
    </source>
</reference>
<evidence type="ECO:0000313" key="7">
    <source>
        <dbReference type="EMBL" id="PHQ30438.1"/>
    </source>
</evidence>
<evidence type="ECO:0000256" key="1">
    <source>
        <dbReference type="ARBA" id="ARBA00001947"/>
    </source>
</evidence>
<dbReference type="InterPro" id="IPR011650">
    <property type="entry name" value="Peptidase_M20_dimer"/>
</dbReference>
<keyword evidence="4" id="KW-0862">Zinc</keyword>
<dbReference type="RefSeq" id="WP_099645271.1">
    <property type="nucleotide sequence ID" value="NZ_KZ319288.1"/>
</dbReference>
<dbReference type="SUPFAM" id="SSF55031">
    <property type="entry name" value="Bacterial exopeptidase dimerisation domain"/>
    <property type="match status" value="1"/>
</dbReference>
<dbReference type="InterPro" id="IPR050072">
    <property type="entry name" value="Peptidase_M20A"/>
</dbReference>
<dbReference type="InterPro" id="IPR001261">
    <property type="entry name" value="ArgE/DapE_CS"/>
</dbReference>
<dbReference type="Pfam" id="PF07687">
    <property type="entry name" value="M20_dimer"/>
    <property type="match status" value="1"/>
</dbReference>
<dbReference type="CDD" id="cd05651">
    <property type="entry name" value="M20_ArgE_DapE-like"/>
    <property type="match status" value="1"/>
</dbReference>
<dbReference type="PROSITE" id="PS00758">
    <property type="entry name" value="ARGE_DAPE_CPG2_1"/>
    <property type="match status" value="1"/>
</dbReference>
<comment type="caution">
    <text evidence="7">The sequence shown here is derived from an EMBL/GenBank/DDBJ whole genome shotgun (WGS) entry which is preliminary data.</text>
</comment>
<dbReference type="Pfam" id="PF01546">
    <property type="entry name" value="Peptidase_M20"/>
    <property type="match status" value="1"/>
</dbReference>
<dbReference type="PANTHER" id="PTHR43808:SF31">
    <property type="entry name" value="N-ACETYL-L-CITRULLINE DEACETYLASE"/>
    <property type="match status" value="1"/>
</dbReference>
<proteinExistence type="predicted"/>
<evidence type="ECO:0000259" key="6">
    <source>
        <dbReference type="Pfam" id="PF07687"/>
    </source>
</evidence>
<evidence type="ECO:0000256" key="3">
    <source>
        <dbReference type="ARBA" id="ARBA00022801"/>
    </source>
</evidence>
<sequence length="354" mass="38531">MTIETLTQEAIALLKNLISTQSFSSEEEGTAALIENWFKAHDIPFKRQANNIWATNKHFTEGKTTLLLNSHHDTVQPNNGYTRDPYSPDVEDGKLYGLGSNDAGGCLVSLIATFTYFYAEENPKYNLIIVASGEEESSGPNGLNSMLNVIPPVDVAIVGEPTLMNLAIAEKGLVVFDAKVLGTPSHAAHPNENNAIYNCIPVLQWFKEYTFEKVSEALGAVKMTVTQIKAGKQHNAVPADVELVIDVRVNDQYSNQEIADLLQAEAPCDSIVPRSLRLNSSSIPKDHELVKAGIALGRSTYGSPTLSDQAVLSCPSLKLGPGDSTRSHSANEFIYVAEIEEGIQIYIDLLKSIL</sequence>
<evidence type="ECO:0000313" key="8">
    <source>
        <dbReference type="Proteomes" id="UP000229433"/>
    </source>
</evidence>
<evidence type="ECO:0000256" key="2">
    <source>
        <dbReference type="ARBA" id="ARBA00022723"/>
    </source>
</evidence>
<dbReference type="InterPro" id="IPR002933">
    <property type="entry name" value="Peptidase_M20"/>
</dbReference>
<feature type="domain" description="Peptidase M20 dimerisation" evidence="6">
    <location>
        <begin position="168"/>
        <end position="265"/>
    </location>
</feature>
<dbReference type="GO" id="GO:0006526">
    <property type="term" value="P:L-arginine biosynthetic process"/>
    <property type="evidence" value="ECO:0007669"/>
    <property type="project" value="TreeGrafter"/>
</dbReference>
<accession>A0A2G1VUH3</accession>
<dbReference type="EMBL" id="NQXA01000002">
    <property type="protein sequence ID" value="PHQ30438.1"/>
    <property type="molecule type" value="Genomic_DNA"/>
</dbReference>
<keyword evidence="2" id="KW-0479">Metal-binding</keyword>
<dbReference type="GO" id="GO:0008777">
    <property type="term" value="F:acetylornithine deacetylase activity"/>
    <property type="evidence" value="ECO:0007669"/>
    <property type="project" value="TreeGrafter"/>
</dbReference>
<dbReference type="Proteomes" id="UP000229433">
    <property type="component" value="Unassembled WGS sequence"/>
</dbReference>
<dbReference type="GO" id="GO:0046872">
    <property type="term" value="F:metal ion binding"/>
    <property type="evidence" value="ECO:0007669"/>
    <property type="project" value="UniProtKB-KW"/>
</dbReference>
<comment type="cofactor">
    <cofactor evidence="1">
        <name>Zn(2+)</name>
        <dbReference type="ChEBI" id="CHEBI:29105"/>
    </cofactor>
</comment>
<protein>
    <submittedName>
        <fullName evidence="7">Acetylornithine deacetylase</fullName>
    </submittedName>
</protein>
<gene>
    <name evidence="7" type="ORF">CJ305_05640</name>
</gene>
<dbReference type="AlphaFoldDB" id="A0A2G1VUH3"/>
<dbReference type="OrthoDB" id="9792335at2"/>
<keyword evidence="5" id="KW-0170">Cobalt</keyword>
<evidence type="ECO:0000256" key="4">
    <source>
        <dbReference type="ARBA" id="ARBA00022833"/>
    </source>
</evidence>
<dbReference type="SUPFAM" id="SSF53187">
    <property type="entry name" value="Zn-dependent exopeptidases"/>
    <property type="match status" value="1"/>
</dbReference>
<dbReference type="Gene3D" id="3.40.630.10">
    <property type="entry name" value="Zn peptidases"/>
    <property type="match status" value="2"/>
</dbReference>
<name>A0A2G1VUH3_9FLAO</name>
<dbReference type="PANTHER" id="PTHR43808">
    <property type="entry name" value="ACETYLORNITHINE DEACETYLASE"/>
    <property type="match status" value="1"/>
</dbReference>
<organism evidence="7 8">
    <name type="scientific">Leeuwenhoekiella nanhaiensis</name>
    <dbReference type="NCBI Taxonomy" id="1655491"/>
    <lineage>
        <taxon>Bacteria</taxon>
        <taxon>Pseudomonadati</taxon>
        <taxon>Bacteroidota</taxon>
        <taxon>Flavobacteriia</taxon>
        <taxon>Flavobacteriales</taxon>
        <taxon>Flavobacteriaceae</taxon>
        <taxon>Leeuwenhoekiella</taxon>
    </lineage>
</organism>
<keyword evidence="3" id="KW-0378">Hydrolase</keyword>
<keyword evidence="8" id="KW-1185">Reference proteome</keyword>